<name>A0AAE3IK45_9FIRM</name>
<gene>
    <name evidence="1" type="ORF">OCV57_13420</name>
</gene>
<evidence type="ECO:0000313" key="1">
    <source>
        <dbReference type="EMBL" id="MCU6706914.1"/>
    </source>
</evidence>
<accession>A0AAE3IK45</accession>
<dbReference type="AlphaFoldDB" id="A0AAE3IK45"/>
<dbReference type="RefSeq" id="WP_267301962.1">
    <property type="nucleotide sequence ID" value="NZ_JAOQJZ010000019.1"/>
</dbReference>
<dbReference type="Proteomes" id="UP001208131">
    <property type="component" value="Unassembled WGS sequence"/>
</dbReference>
<proteinExistence type="predicted"/>
<reference evidence="1 2" key="1">
    <citation type="journal article" date="2021" name="ISME Commun">
        <title>Automated analysis of genomic sequences facilitates high-throughput and comprehensive description of bacteria.</title>
        <authorList>
            <person name="Hitch T.C.A."/>
        </authorList>
    </citation>
    <scope>NUCLEOTIDE SEQUENCE [LARGE SCALE GENOMIC DNA]</scope>
    <source>
        <strain evidence="1 2">Sanger_31</strain>
    </source>
</reference>
<protein>
    <submittedName>
        <fullName evidence="1">Uncharacterized protein</fullName>
    </submittedName>
</protein>
<dbReference type="EMBL" id="JAOQJZ010000019">
    <property type="protein sequence ID" value="MCU6706914.1"/>
    <property type="molecule type" value="Genomic_DNA"/>
</dbReference>
<sequence length="65" mass="7524">MHTNRIKAKVDFKFCMGSINAMLRATKPVLSEKQYKELCNEVNKADGYLEQKRIIFSYVDPIIKG</sequence>
<evidence type="ECO:0000313" key="2">
    <source>
        <dbReference type="Proteomes" id="UP001208131"/>
    </source>
</evidence>
<keyword evidence="2" id="KW-1185">Reference proteome</keyword>
<organism evidence="1 2">
    <name type="scientific">Hominimerdicola aceti</name>
    <dbReference type="NCBI Taxonomy" id="2981726"/>
    <lineage>
        <taxon>Bacteria</taxon>
        <taxon>Bacillati</taxon>
        <taxon>Bacillota</taxon>
        <taxon>Clostridia</taxon>
        <taxon>Eubacteriales</taxon>
        <taxon>Oscillospiraceae</taxon>
        <taxon>Hominimerdicola</taxon>
    </lineage>
</organism>
<comment type="caution">
    <text evidence="1">The sequence shown here is derived from an EMBL/GenBank/DDBJ whole genome shotgun (WGS) entry which is preliminary data.</text>
</comment>